<dbReference type="RefSeq" id="WP_267224209.1">
    <property type="nucleotide sequence ID" value="NZ_JAPCWC010000032.1"/>
</dbReference>
<evidence type="ECO:0000256" key="6">
    <source>
        <dbReference type="SAM" id="SignalP"/>
    </source>
</evidence>
<evidence type="ECO:0000256" key="2">
    <source>
        <dbReference type="ARBA" id="ARBA00022670"/>
    </source>
</evidence>
<evidence type="ECO:0000256" key="4">
    <source>
        <dbReference type="ARBA" id="ARBA00022801"/>
    </source>
</evidence>
<dbReference type="NCBIfam" id="NF006596">
    <property type="entry name" value="PRK09133.1"/>
    <property type="match status" value="1"/>
</dbReference>
<evidence type="ECO:0000313" key="9">
    <source>
        <dbReference type="Proteomes" id="UP001589858"/>
    </source>
</evidence>
<keyword evidence="5" id="KW-0862">Zinc</keyword>
<gene>
    <name evidence="8" type="ORF">ACFFF8_23595</name>
</gene>
<evidence type="ECO:0000313" key="8">
    <source>
        <dbReference type="EMBL" id="MFC0687579.1"/>
    </source>
</evidence>
<dbReference type="Proteomes" id="UP001589858">
    <property type="component" value="Unassembled WGS sequence"/>
</dbReference>
<comment type="similarity">
    <text evidence="1">Belongs to the peptidase M20A family.</text>
</comment>
<dbReference type="Gene3D" id="3.40.630.10">
    <property type="entry name" value="Zn peptidases"/>
    <property type="match status" value="1"/>
</dbReference>
<evidence type="ECO:0000256" key="5">
    <source>
        <dbReference type="ARBA" id="ARBA00022833"/>
    </source>
</evidence>
<keyword evidence="4" id="KW-0378">Hydrolase</keyword>
<dbReference type="EMBL" id="JBHLTM010000088">
    <property type="protein sequence ID" value="MFC0687579.1"/>
    <property type="molecule type" value="Genomic_DNA"/>
</dbReference>
<name>A0ABV6SFI3_9SPHN</name>
<evidence type="ECO:0000256" key="3">
    <source>
        <dbReference type="ARBA" id="ARBA00022723"/>
    </source>
</evidence>
<dbReference type="InterPro" id="IPR002933">
    <property type="entry name" value="Peptidase_M20"/>
</dbReference>
<dbReference type="Gene3D" id="1.10.150.900">
    <property type="match status" value="1"/>
</dbReference>
<evidence type="ECO:0000256" key="1">
    <source>
        <dbReference type="ARBA" id="ARBA00006247"/>
    </source>
</evidence>
<accession>A0ABV6SFI3</accession>
<dbReference type="InterPro" id="IPR047177">
    <property type="entry name" value="Pept_M20A"/>
</dbReference>
<reference evidence="8 9" key="1">
    <citation type="submission" date="2024-09" db="EMBL/GenBank/DDBJ databases">
        <authorList>
            <person name="Sun Q."/>
            <person name="Mori K."/>
        </authorList>
    </citation>
    <scope>NUCLEOTIDE SEQUENCE [LARGE SCALE GENOMIC DNA]</scope>
    <source>
        <strain evidence="8 9">CICC 11035S</strain>
    </source>
</reference>
<feature type="chain" id="PRO_5046476776" evidence="6">
    <location>
        <begin position="27"/>
        <end position="472"/>
    </location>
</feature>
<dbReference type="SUPFAM" id="SSF55031">
    <property type="entry name" value="Bacterial exopeptidase dimerisation domain"/>
    <property type="match status" value="1"/>
</dbReference>
<dbReference type="InterPro" id="IPR036264">
    <property type="entry name" value="Bact_exopeptidase_dim_dom"/>
</dbReference>
<dbReference type="Pfam" id="PF01546">
    <property type="entry name" value="Peptidase_M20"/>
    <property type="match status" value="1"/>
</dbReference>
<dbReference type="SUPFAM" id="SSF53187">
    <property type="entry name" value="Zn-dependent exopeptidases"/>
    <property type="match status" value="1"/>
</dbReference>
<feature type="signal peptide" evidence="6">
    <location>
        <begin position="1"/>
        <end position="26"/>
    </location>
</feature>
<evidence type="ECO:0000259" key="7">
    <source>
        <dbReference type="Pfam" id="PF07687"/>
    </source>
</evidence>
<dbReference type="InterPro" id="IPR011650">
    <property type="entry name" value="Peptidase_M20_dimer"/>
</dbReference>
<keyword evidence="3" id="KW-0479">Metal-binding</keyword>
<sequence>MRKTKVAVSTALAASALLLAAAPACAADDVPVTPAGKEALAILKEAIETPTVAGRGQVPKLAASLKARLVASGFAEGDVTFTPLGETGYFTARYPGRDRKAKPLVVIAHMDVVEAKPSDWERDPFKAIIENGYVFGRGARDNKGDLSMIVAAVMELKRAGWVPGRDIVIGFSGDEETRMATTKAMADALSNAALVLNGDSGGGELDTGGKPFVYSIQAGEKTYADYTLSLTDPGGHSSRPGATNPIAAMGAAADKIWTYKFPVQLSPLTKAYLEGSAKVAPADVAPAMRAFAADPGDAAAAATLSARREYVGVIRTTCVPTMIKGGHAPNALPQSVEANINCRIFPGTTRASVQATLAGVIGDPAIKIAFKDNGTLESIESPLRPDVLAAVEKAVHERAPGLAPGLAIVPGMSAGATDSMHFRAKGIPAFGVSASFMRAEDSFSHGLNERLPLATLDPGVKQWESLLKSLAK</sequence>
<dbReference type="PANTHER" id="PTHR45962">
    <property type="entry name" value="N-FATTY-ACYL-AMINO ACID SYNTHASE/HYDROLASE PM20D1"/>
    <property type="match status" value="1"/>
</dbReference>
<dbReference type="Gene3D" id="3.30.70.360">
    <property type="match status" value="1"/>
</dbReference>
<keyword evidence="2" id="KW-0645">Protease</keyword>
<organism evidence="8 9">
    <name type="scientific">Novosphingobium clariflavum</name>
    <dbReference type="NCBI Taxonomy" id="2029884"/>
    <lineage>
        <taxon>Bacteria</taxon>
        <taxon>Pseudomonadati</taxon>
        <taxon>Pseudomonadota</taxon>
        <taxon>Alphaproteobacteria</taxon>
        <taxon>Sphingomonadales</taxon>
        <taxon>Sphingomonadaceae</taxon>
        <taxon>Novosphingobium</taxon>
    </lineage>
</organism>
<dbReference type="Pfam" id="PF07687">
    <property type="entry name" value="M20_dimer"/>
    <property type="match status" value="1"/>
</dbReference>
<dbReference type="PANTHER" id="PTHR45962:SF1">
    <property type="entry name" value="N-FATTY-ACYL-AMINO ACID SYNTHASE_HYDROLASE PM20D1"/>
    <property type="match status" value="1"/>
</dbReference>
<keyword evidence="6" id="KW-0732">Signal</keyword>
<proteinExistence type="inferred from homology"/>
<comment type="caution">
    <text evidence="8">The sequence shown here is derived from an EMBL/GenBank/DDBJ whole genome shotgun (WGS) entry which is preliminary data.</text>
</comment>
<keyword evidence="9" id="KW-1185">Reference proteome</keyword>
<feature type="domain" description="Peptidase M20 dimerisation" evidence="7">
    <location>
        <begin position="219"/>
        <end position="365"/>
    </location>
</feature>
<protein>
    <submittedName>
        <fullName evidence="8">M20/M25/M40 family metallo-hydrolase</fullName>
    </submittedName>
</protein>